<dbReference type="RefSeq" id="XP_053585714.1">
    <property type="nucleotide sequence ID" value="XM_053730942.1"/>
</dbReference>
<protein>
    <recommendedName>
        <fullName evidence="7">Tyrosine-protein phosphatase domain-containing protein</fullName>
    </recommendedName>
</protein>
<feature type="transmembrane region" description="Helical" evidence="2">
    <location>
        <begin position="872"/>
        <end position="894"/>
    </location>
</feature>
<name>A0A6A5GXJ0_CAERE</name>
<gene>
    <name evidence="5" type="ORF">GCK72_015532</name>
</gene>
<dbReference type="Pfam" id="PF00102">
    <property type="entry name" value="Y_phosphatase"/>
    <property type="match status" value="1"/>
</dbReference>
<dbReference type="Gene3D" id="3.90.190.10">
    <property type="entry name" value="Protein tyrosine phosphatase superfamily"/>
    <property type="match status" value="1"/>
</dbReference>
<sequence>MVICGLLLVHSDCAPLNHSLSSNNNSHVPSYLDAFKELIAQHVYGTNDNHNPSDSTKNDDIFDLNSSREFLRAKRNAPPPDKLKELIDKSSSLARISNGIALQSGLMDGTIKIEDAVGELLNLGTLKVSDVVGFEMDPVKQLTGKLKGLPTNLDKSVEKLEKVGLEWKTLEEMSRTVGDVTKLTKPEEYFTSLKDYEKKFNFDLFTEPINKVVNILSKLEGIEKLKIDEKTDITKLETAHLNYFIGLPGSFREAIDELTTVKNTPNLFSGVAFIMDSSKTFAPFGEMAKLIDFRLDKLDDRPSYETVEIVKKNFKQLEDLAPMFSTPHLKVLNDVIAARTRREPVKRTVTTGFVNGASDLKQLGNDVRDSWIVSLSNNLVSLKRLENGLTPVLDIKRQLAPADEALLSISSGESSMFYLDSIQKDASTSVKDSSKLAEVFNEYEKCRMLHAPIVKASSIPSQQLIAKILSVEKMFRNLKAGVQKIDTTKVKSEMDAFIKFLGFTNIKDTTKSSPQLPDVLKKIKTTDNLKKFKEFIACVKSGLDVDPAELKNITADIIAKKDTLTFVGLEQEANMHKCLHDLKEDLSKLAQMIQLTQKLRSLDSKKIQKVENAASSLGTATNELKSVNSIPDSMMKDAKEITTEINKWPESLKSSGEIGQSVALLSHANDFKTLVLSGELDKFDAPVQTQITAMKKGKEQDTIKTLWGDHNKFVTDLQASSNQIQSIGTSLKLAEIKNFEDYGTVMKTSLEAMKDVTIDVKNKVEALDTLISLPKAPAELEKIKKTLQHLGSLDLTFSSHSSHFQKVPNALKSLYDFLVKFSIEPTQAPPPRSGNAPLTGRSPVYSGSNGGSSGGNDEDRESLEREGLQERIGLGVVIGVLLLLFIILTGYKYFTKRFIKKQLREWIKAQRYPSAPTAHRHHDTCLKTIVIETEKFREEMQKQSHDYLPERKHRNPGILCNPETALHKLKKDGEKMPIHANLVKSKNGKRFIACQAPTDKSKDHDDTTEDFWHMVVKERCDNVVMLCQCVESKSIKSAQYYPVAVNKPKTCGRYEISLLAEPGIFMEFKDIIVRRMLIRDTTNKLRKRTINHYQHVGWGDQKCPPKGKHEALYQLMKKLESKWIPARFQSPVVVHCSSGIGRTMTFIGIHTVSQDVIHDASGPWTNRLNLLREARWHAIQTTRQSYWLQMAVAHKLNWDYKLGMDEDLKEQQAMFYAMAFQEQVTPELAAERQMEKDKKAEAAAKGQKYNTTQKASPILGQVVLY</sequence>
<evidence type="ECO:0000259" key="3">
    <source>
        <dbReference type="PROSITE" id="PS50055"/>
    </source>
</evidence>
<dbReference type="GeneID" id="9811665"/>
<dbReference type="PRINTS" id="PR00700">
    <property type="entry name" value="PRTYPHPHTASE"/>
</dbReference>
<dbReference type="InterPro" id="IPR000242">
    <property type="entry name" value="PTP_cat"/>
</dbReference>
<dbReference type="InterPro" id="IPR003125">
    <property type="entry name" value="WSN"/>
</dbReference>
<feature type="domain" description="Tyrosine specific protein phosphatases" evidence="4">
    <location>
        <begin position="1110"/>
        <end position="1186"/>
    </location>
</feature>
<dbReference type="Pfam" id="PF02206">
    <property type="entry name" value="WSN"/>
    <property type="match status" value="1"/>
</dbReference>
<dbReference type="PROSITE" id="PS50055">
    <property type="entry name" value="TYR_PHOSPHATASE_PTP"/>
    <property type="match status" value="1"/>
</dbReference>
<proteinExistence type="predicted"/>
<dbReference type="KEGG" id="crq:GCK72_015532"/>
<dbReference type="InterPro" id="IPR029021">
    <property type="entry name" value="Prot-tyrosine_phosphatase-like"/>
</dbReference>
<organism evidence="5 6">
    <name type="scientific">Caenorhabditis remanei</name>
    <name type="common">Caenorhabditis vulgaris</name>
    <dbReference type="NCBI Taxonomy" id="31234"/>
    <lineage>
        <taxon>Eukaryota</taxon>
        <taxon>Metazoa</taxon>
        <taxon>Ecdysozoa</taxon>
        <taxon>Nematoda</taxon>
        <taxon>Chromadorea</taxon>
        <taxon>Rhabditida</taxon>
        <taxon>Rhabditina</taxon>
        <taxon>Rhabditomorpha</taxon>
        <taxon>Rhabditoidea</taxon>
        <taxon>Rhabditidae</taxon>
        <taxon>Peloderinae</taxon>
        <taxon>Caenorhabditis</taxon>
    </lineage>
</organism>
<comment type="caution">
    <text evidence="5">The sequence shown here is derived from an EMBL/GenBank/DDBJ whole genome shotgun (WGS) entry which is preliminary data.</text>
</comment>
<dbReference type="PANTHER" id="PTHR32525:SF1">
    <property type="entry name" value="DOMAIN OF UNKNOWN FUNCTION WSN DOMAIN-CONTAINING PROTEIN-RELATED"/>
    <property type="match status" value="1"/>
</dbReference>
<evidence type="ECO:0000256" key="2">
    <source>
        <dbReference type="SAM" id="Phobius"/>
    </source>
</evidence>
<evidence type="ECO:0008006" key="7">
    <source>
        <dbReference type="Google" id="ProtNLM"/>
    </source>
</evidence>
<dbReference type="SMART" id="SM00453">
    <property type="entry name" value="WSN"/>
    <property type="match status" value="1"/>
</dbReference>
<dbReference type="GO" id="GO:0004725">
    <property type="term" value="F:protein tyrosine phosphatase activity"/>
    <property type="evidence" value="ECO:0007669"/>
    <property type="project" value="InterPro"/>
</dbReference>
<dbReference type="AlphaFoldDB" id="A0A6A5GXJ0"/>
<dbReference type="CTD" id="9811665"/>
<keyword evidence="2" id="KW-0472">Membrane</keyword>
<feature type="region of interest" description="Disordered" evidence="1">
    <location>
        <begin position="828"/>
        <end position="864"/>
    </location>
</feature>
<evidence type="ECO:0000313" key="6">
    <source>
        <dbReference type="Proteomes" id="UP000483820"/>
    </source>
</evidence>
<dbReference type="InterPro" id="IPR003595">
    <property type="entry name" value="Tyr_Pase_cat"/>
</dbReference>
<dbReference type="CDD" id="cd00047">
    <property type="entry name" value="PTPc"/>
    <property type="match status" value="1"/>
</dbReference>
<dbReference type="SMART" id="SM00194">
    <property type="entry name" value="PTPc"/>
    <property type="match status" value="1"/>
</dbReference>
<dbReference type="Proteomes" id="UP000483820">
    <property type="component" value="Chromosome IV"/>
</dbReference>
<accession>A0A6A5GXJ0</accession>
<dbReference type="PROSITE" id="PS50056">
    <property type="entry name" value="TYR_PHOSPHATASE_2"/>
    <property type="match status" value="1"/>
</dbReference>
<dbReference type="PANTHER" id="PTHR32525">
    <property type="entry name" value="PROTEIN-TYROSINE-PHOSPHATASE"/>
    <property type="match status" value="1"/>
</dbReference>
<dbReference type="SMART" id="SM00404">
    <property type="entry name" value="PTPc_motif"/>
    <property type="match status" value="1"/>
</dbReference>
<dbReference type="InterPro" id="IPR000387">
    <property type="entry name" value="Tyr_Pase_dom"/>
</dbReference>
<keyword evidence="2" id="KW-1133">Transmembrane helix</keyword>
<dbReference type="EMBL" id="WUAV01000004">
    <property type="protein sequence ID" value="KAF1759072.1"/>
    <property type="molecule type" value="Genomic_DNA"/>
</dbReference>
<evidence type="ECO:0000259" key="4">
    <source>
        <dbReference type="PROSITE" id="PS50056"/>
    </source>
</evidence>
<evidence type="ECO:0000256" key="1">
    <source>
        <dbReference type="SAM" id="MobiDB-lite"/>
    </source>
</evidence>
<dbReference type="SUPFAM" id="SSF52799">
    <property type="entry name" value="(Phosphotyrosine protein) phosphatases II"/>
    <property type="match status" value="1"/>
</dbReference>
<keyword evidence="2" id="KW-0812">Transmembrane</keyword>
<feature type="domain" description="Tyrosine-protein phosphatase" evidence="3">
    <location>
        <begin position="952"/>
        <end position="1195"/>
    </location>
</feature>
<evidence type="ECO:0000313" key="5">
    <source>
        <dbReference type="EMBL" id="KAF1759072.1"/>
    </source>
</evidence>
<reference evidence="5 6" key="1">
    <citation type="submission" date="2019-12" db="EMBL/GenBank/DDBJ databases">
        <title>Chromosome-level assembly of the Caenorhabditis remanei genome.</title>
        <authorList>
            <person name="Teterina A.A."/>
            <person name="Willis J.H."/>
            <person name="Phillips P.C."/>
        </authorList>
    </citation>
    <scope>NUCLEOTIDE SEQUENCE [LARGE SCALE GENOMIC DNA]</scope>
    <source>
        <strain evidence="5 6">PX506</strain>
        <tissue evidence="5">Whole organism</tissue>
    </source>
</reference>